<sequence>MIYIYVWDTRTTKEAFYSIRTSDLAGRPWQKRCLQTPCNCFHCDELPLFIQHDLVGMDMAREVAAAYYRAMPPDRFKFDITSLRYYLMEDHFHLGVVPAEHIRRLRIIVSPVECAELAEEINEKICISARGQELVDANLQELDVIRYKYGFRLTVVLGSGISGAWTDSTMEAFRDTYDMLTAAGVRFRVYGRSSKSH</sequence>
<dbReference type="Proteomes" id="UP000799424">
    <property type="component" value="Unassembled WGS sequence"/>
</dbReference>
<protein>
    <submittedName>
        <fullName evidence="1">Uncharacterized protein</fullName>
    </submittedName>
</protein>
<name>A0A6A6ZIA0_9PLEO</name>
<keyword evidence="2" id="KW-1185">Reference proteome</keyword>
<gene>
    <name evidence="1" type="ORF">CC86DRAFT_116706</name>
</gene>
<dbReference type="OrthoDB" id="3763466at2759"/>
<proteinExistence type="predicted"/>
<organism evidence="1 2">
    <name type="scientific">Ophiobolus disseminans</name>
    <dbReference type="NCBI Taxonomy" id="1469910"/>
    <lineage>
        <taxon>Eukaryota</taxon>
        <taxon>Fungi</taxon>
        <taxon>Dikarya</taxon>
        <taxon>Ascomycota</taxon>
        <taxon>Pezizomycotina</taxon>
        <taxon>Dothideomycetes</taxon>
        <taxon>Pleosporomycetidae</taxon>
        <taxon>Pleosporales</taxon>
        <taxon>Pleosporineae</taxon>
        <taxon>Phaeosphaeriaceae</taxon>
        <taxon>Ophiobolus</taxon>
    </lineage>
</organism>
<accession>A0A6A6ZIA0</accession>
<dbReference type="EMBL" id="MU006240">
    <property type="protein sequence ID" value="KAF2820696.1"/>
    <property type="molecule type" value="Genomic_DNA"/>
</dbReference>
<reference evidence="1" key="1">
    <citation type="journal article" date="2020" name="Stud. Mycol.">
        <title>101 Dothideomycetes genomes: a test case for predicting lifestyles and emergence of pathogens.</title>
        <authorList>
            <person name="Haridas S."/>
            <person name="Albert R."/>
            <person name="Binder M."/>
            <person name="Bloem J."/>
            <person name="Labutti K."/>
            <person name="Salamov A."/>
            <person name="Andreopoulos B."/>
            <person name="Baker S."/>
            <person name="Barry K."/>
            <person name="Bills G."/>
            <person name="Bluhm B."/>
            <person name="Cannon C."/>
            <person name="Castanera R."/>
            <person name="Culley D."/>
            <person name="Daum C."/>
            <person name="Ezra D."/>
            <person name="Gonzalez J."/>
            <person name="Henrissat B."/>
            <person name="Kuo A."/>
            <person name="Liang C."/>
            <person name="Lipzen A."/>
            <person name="Lutzoni F."/>
            <person name="Magnuson J."/>
            <person name="Mondo S."/>
            <person name="Nolan M."/>
            <person name="Ohm R."/>
            <person name="Pangilinan J."/>
            <person name="Park H.-J."/>
            <person name="Ramirez L."/>
            <person name="Alfaro M."/>
            <person name="Sun H."/>
            <person name="Tritt A."/>
            <person name="Yoshinaga Y."/>
            <person name="Zwiers L.-H."/>
            <person name="Turgeon B."/>
            <person name="Goodwin S."/>
            <person name="Spatafora J."/>
            <person name="Crous P."/>
            <person name="Grigoriev I."/>
        </authorList>
    </citation>
    <scope>NUCLEOTIDE SEQUENCE</scope>
    <source>
        <strain evidence="1">CBS 113818</strain>
    </source>
</reference>
<evidence type="ECO:0000313" key="2">
    <source>
        <dbReference type="Proteomes" id="UP000799424"/>
    </source>
</evidence>
<evidence type="ECO:0000313" key="1">
    <source>
        <dbReference type="EMBL" id="KAF2820696.1"/>
    </source>
</evidence>
<dbReference type="AlphaFoldDB" id="A0A6A6ZIA0"/>